<sequence length="555" mass="60609">MTTSALPGLRDQLRGLPEEAFTRLQYLAPAVGCFNRCAFCSQAAGRDVWQFTKYGLTEFVTSLADVAAERDLAIASGRIHRPRVLFPYLDNDIASYPHLDTYAALARDVLKVRFRVSTVGYSARSQPLRDMHQRLVKELGDVFDGIRFSITPYTIGYAGRGVGMSRKAYIEDLAAALATYRPLLDRLGHGAATAACELRFAPLLGLSELIDTHIDGHHILACGPHLLVAAHPGHEPMPETIIERLDERTQPVFSQPGALYLHIVSDAAAPDAATVQAALAGMLALPHRARSVRLHRFSNADGPYYAADPDFHDDGTFTALHLYPRTEARKVSGYTDATRWFLNALLAHKSSRGLRRRDDFAATRGDVEAVLASLAEQADAADLIDVRAARHLREQVLPQATAYARALDLAGYPPRLFFSRRFSIDTGQIVNQGRAQGLFRGLAATNGEPMTPREERGFGQASLSTVRGPIWRLTPLPFNAKGYLPVALAGGKNPATATPSLLVEEMDPCHLAPVERSTGCWLRRHQLVLPDGFIEHVDLAAGSQTFALPGLADVA</sequence>
<reference evidence="2" key="1">
    <citation type="journal article" date="2019" name="Int. J. Syst. Evol. Microbiol.">
        <title>The Global Catalogue of Microorganisms (GCM) 10K type strain sequencing project: providing services to taxonomists for standard genome sequencing and annotation.</title>
        <authorList>
            <consortium name="The Broad Institute Genomics Platform"/>
            <consortium name="The Broad Institute Genome Sequencing Center for Infectious Disease"/>
            <person name="Wu L."/>
            <person name="Ma J."/>
        </authorList>
    </citation>
    <scope>NUCLEOTIDE SEQUENCE [LARGE SCALE GENOMIC DNA]</scope>
    <source>
        <strain evidence="2">ICMP 6774ER</strain>
    </source>
</reference>
<comment type="caution">
    <text evidence="1">The sequence shown here is derived from an EMBL/GenBank/DDBJ whole genome shotgun (WGS) entry which is preliminary data.</text>
</comment>
<evidence type="ECO:0000313" key="1">
    <source>
        <dbReference type="EMBL" id="MFD1935106.1"/>
    </source>
</evidence>
<protein>
    <recommendedName>
        <fullName evidence="3">Radical SAM protein</fullName>
    </recommendedName>
</protein>
<keyword evidence="2" id="KW-1185">Reference proteome</keyword>
<evidence type="ECO:0000313" key="2">
    <source>
        <dbReference type="Proteomes" id="UP001597368"/>
    </source>
</evidence>
<dbReference type="EMBL" id="JBHUFV010000039">
    <property type="protein sequence ID" value="MFD1935106.1"/>
    <property type="molecule type" value="Genomic_DNA"/>
</dbReference>
<dbReference type="RefSeq" id="WP_379575225.1">
    <property type="nucleotide sequence ID" value="NZ_JBHUFV010000039.1"/>
</dbReference>
<organism evidence="1 2">
    <name type="scientific">Nonomuraea mangrovi</name>
    <dbReference type="NCBI Taxonomy" id="2316207"/>
    <lineage>
        <taxon>Bacteria</taxon>
        <taxon>Bacillati</taxon>
        <taxon>Actinomycetota</taxon>
        <taxon>Actinomycetes</taxon>
        <taxon>Streptosporangiales</taxon>
        <taxon>Streptosporangiaceae</taxon>
        <taxon>Nonomuraea</taxon>
    </lineage>
</organism>
<proteinExistence type="predicted"/>
<accession>A0ABW4T0J0</accession>
<evidence type="ECO:0008006" key="3">
    <source>
        <dbReference type="Google" id="ProtNLM"/>
    </source>
</evidence>
<dbReference type="Proteomes" id="UP001597368">
    <property type="component" value="Unassembled WGS sequence"/>
</dbReference>
<gene>
    <name evidence="1" type="ORF">ACFSKW_26890</name>
</gene>
<name>A0ABW4T0J0_9ACTN</name>